<name>A0A7J8UUV0_9ROSI</name>
<dbReference type="AlphaFoldDB" id="A0A7J8UUV0"/>
<evidence type="ECO:0008006" key="3">
    <source>
        <dbReference type="Google" id="ProtNLM"/>
    </source>
</evidence>
<evidence type="ECO:0000313" key="2">
    <source>
        <dbReference type="Proteomes" id="UP000593573"/>
    </source>
</evidence>
<dbReference type="OrthoDB" id="1435729at2759"/>
<organism evidence="1 2">
    <name type="scientific">Gossypium klotzschianum</name>
    <dbReference type="NCBI Taxonomy" id="34286"/>
    <lineage>
        <taxon>Eukaryota</taxon>
        <taxon>Viridiplantae</taxon>
        <taxon>Streptophyta</taxon>
        <taxon>Embryophyta</taxon>
        <taxon>Tracheophyta</taxon>
        <taxon>Spermatophyta</taxon>
        <taxon>Magnoliopsida</taxon>
        <taxon>eudicotyledons</taxon>
        <taxon>Gunneridae</taxon>
        <taxon>Pentapetalae</taxon>
        <taxon>rosids</taxon>
        <taxon>malvids</taxon>
        <taxon>Malvales</taxon>
        <taxon>Malvaceae</taxon>
        <taxon>Malvoideae</taxon>
        <taxon>Gossypium</taxon>
    </lineage>
</organism>
<evidence type="ECO:0000313" key="1">
    <source>
        <dbReference type="EMBL" id="MBA0654271.1"/>
    </source>
</evidence>
<proteinExistence type="predicted"/>
<reference evidence="1 2" key="1">
    <citation type="journal article" date="2019" name="Genome Biol. Evol.">
        <title>Insights into the evolution of the New World diploid cottons (Gossypium, subgenus Houzingenia) based on genome sequencing.</title>
        <authorList>
            <person name="Grover C.E."/>
            <person name="Arick M.A. 2nd"/>
            <person name="Thrash A."/>
            <person name="Conover J.L."/>
            <person name="Sanders W.S."/>
            <person name="Peterson D.G."/>
            <person name="Frelichowski J.E."/>
            <person name="Scheffler J.A."/>
            <person name="Scheffler B.E."/>
            <person name="Wendel J.F."/>
        </authorList>
    </citation>
    <scope>NUCLEOTIDE SEQUENCE [LARGE SCALE GENOMIC DNA]</scope>
    <source>
        <strain evidence="1">57</strain>
        <tissue evidence="1">Leaf</tissue>
    </source>
</reference>
<protein>
    <recommendedName>
        <fullName evidence="3">RNase H type-1 domain-containing protein</fullName>
    </recommendedName>
</protein>
<keyword evidence="2" id="KW-1185">Reference proteome</keyword>
<dbReference type="EMBL" id="JABFAB010000007">
    <property type="protein sequence ID" value="MBA0654271.1"/>
    <property type="molecule type" value="Genomic_DNA"/>
</dbReference>
<gene>
    <name evidence="1" type="ORF">Goklo_021304</name>
</gene>
<dbReference type="CDD" id="cd06222">
    <property type="entry name" value="RNase_H_like"/>
    <property type="match status" value="1"/>
</dbReference>
<sequence length="112" mass="12622">MLTSRQRAAIGRVLKGPSRGWLVGFEMVTGMVDIFQIEARDILEGLKLAWMRELQFKLQHVLKESNKVADCIANVAGSEMNQLVVFVDLTSHLRKFLEEDIDNSMQITSSGL</sequence>
<dbReference type="Proteomes" id="UP000593573">
    <property type="component" value="Unassembled WGS sequence"/>
</dbReference>
<comment type="caution">
    <text evidence="1">The sequence shown here is derived from an EMBL/GenBank/DDBJ whole genome shotgun (WGS) entry which is preliminary data.</text>
</comment>
<dbReference type="InterPro" id="IPR044730">
    <property type="entry name" value="RNase_H-like_dom_plant"/>
</dbReference>
<accession>A0A7J8UUV0</accession>